<feature type="non-terminal residue" evidence="3">
    <location>
        <position position="848"/>
    </location>
</feature>
<feature type="region of interest" description="Disordered" evidence="1">
    <location>
        <begin position="486"/>
        <end position="553"/>
    </location>
</feature>
<evidence type="ECO:0000313" key="4">
    <source>
        <dbReference type="EMBL" id="CAF3942069.1"/>
    </source>
</evidence>
<dbReference type="Pfam" id="PF03732">
    <property type="entry name" value="Retrotrans_gag"/>
    <property type="match status" value="1"/>
</dbReference>
<dbReference type="EMBL" id="CAJOBC010007760">
    <property type="protein sequence ID" value="CAF3942069.1"/>
    <property type="molecule type" value="Genomic_DNA"/>
</dbReference>
<name>A0A814USP4_9BILA</name>
<protein>
    <recommendedName>
        <fullName evidence="2">Retrotransposon gag domain-containing protein</fullName>
    </recommendedName>
</protein>
<evidence type="ECO:0000313" key="3">
    <source>
        <dbReference type="EMBL" id="CAF1177971.1"/>
    </source>
</evidence>
<reference evidence="3" key="1">
    <citation type="submission" date="2021-02" db="EMBL/GenBank/DDBJ databases">
        <authorList>
            <person name="Nowell W R."/>
        </authorList>
    </citation>
    <scope>NUCLEOTIDE SEQUENCE</scope>
</reference>
<feature type="compositionally biased region" description="Acidic residues" evidence="1">
    <location>
        <begin position="505"/>
        <end position="526"/>
    </location>
</feature>
<gene>
    <name evidence="3" type="ORF">GPM918_LOCUS22543</name>
    <name evidence="4" type="ORF">SRO942_LOCUS22539</name>
</gene>
<evidence type="ECO:0000259" key="2">
    <source>
        <dbReference type="Pfam" id="PF03732"/>
    </source>
</evidence>
<feature type="compositionally biased region" description="Basic residues" evidence="1">
    <location>
        <begin position="539"/>
        <end position="553"/>
    </location>
</feature>
<keyword evidence="5" id="KW-1185">Reference proteome</keyword>
<feature type="non-terminal residue" evidence="3">
    <location>
        <position position="1"/>
    </location>
</feature>
<dbReference type="EMBL" id="CAJNOQ010007761">
    <property type="protein sequence ID" value="CAF1177971.1"/>
    <property type="molecule type" value="Genomic_DNA"/>
</dbReference>
<dbReference type="Proteomes" id="UP000681722">
    <property type="component" value="Unassembled WGS sequence"/>
</dbReference>
<feature type="compositionally biased region" description="Basic and acidic residues" evidence="1">
    <location>
        <begin position="486"/>
        <end position="496"/>
    </location>
</feature>
<dbReference type="Proteomes" id="UP000663829">
    <property type="component" value="Unassembled WGS sequence"/>
</dbReference>
<feature type="region of interest" description="Disordered" evidence="1">
    <location>
        <begin position="423"/>
        <end position="445"/>
    </location>
</feature>
<accession>A0A814USP4</accession>
<feature type="domain" description="Retrotransposon gag" evidence="2">
    <location>
        <begin position="196"/>
        <end position="272"/>
    </location>
</feature>
<dbReference type="OrthoDB" id="675927at2759"/>
<comment type="caution">
    <text evidence="3">The sequence shown here is derived from an EMBL/GenBank/DDBJ whole genome shotgun (WGS) entry which is preliminary data.</text>
</comment>
<organism evidence="3 5">
    <name type="scientific">Didymodactylos carnosus</name>
    <dbReference type="NCBI Taxonomy" id="1234261"/>
    <lineage>
        <taxon>Eukaryota</taxon>
        <taxon>Metazoa</taxon>
        <taxon>Spiralia</taxon>
        <taxon>Gnathifera</taxon>
        <taxon>Rotifera</taxon>
        <taxon>Eurotatoria</taxon>
        <taxon>Bdelloidea</taxon>
        <taxon>Philodinida</taxon>
        <taxon>Philodinidae</taxon>
        <taxon>Didymodactylos</taxon>
    </lineage>
</organism>
<proteinExistence type="predicted"/>
<dbReference type="InterPro" id="IPR005162">
    <property type="entry name" value="Retrotrans_gag_dom"/>
</dbReference>
<evidence type="ECO:0000313" key="5">
    <source>
        <dbReference type="Proteomes" id="UP000663829"/>
    </source>
</evidence>
<dbReference type="AlphaFoldDB" id="A0A814USP4"/>
<evidence type="ECO:0000256" key="1">
    <source>
        <dbReference type="SAM" id="MobiDB-lite"/>
    </source>
</evidence>
<sequence length="848" mass="95694">MSESTKSKAAAKTLEAKEEVQKVLNSFSQQQLLPIRSKSEQNRCEAWSNSDISTSAPAAFTASTVATVVPAAAASVSQLPGHLQALTLNTQQLIAPGAGMALSASTSSSRAALEQHQEYCPTMTVSMTSHTTLLIEQVRQLQHELKQEKSKVGRLQEENATLKHFSSSTSNKHSCTQTIDECSSGIWDEINLNPKAAAEWYQQLVQSDEHPAIWYEFVKLFQARFQSPERMEALKIERNRCMQQSDESVADFYQRYKGLALEIDPKISEKTLKRHLLPKLRPDILQLMGGVDADKLALPDLMRTAAKVELHMLQRKKGGQQRTGELAESSMAMKFSRNQEQREIYSYTTKRCSTNPEPVVAAIESKTLPPTSSLEQPSFLSPIAESLKFASTTYEQSTFKLTRKRCNEDTPTSIFTKSSCVSRFVDPRSSPPEDKTVSVKRTQFSDGGKSDAVEALWKLSVAGRNGEVSQMNKQQILSVFNNVHNSDSKSVKDAKNDSTTITADDSNDDTMSEEDALQQDVEEDDHDPLCPEKRASKNSSKKARTRRKLRKQIKLWKKMKRTKAKEKTKRRNAEKRTKSNPVLVNQMINSQPTSPDSNSKYRITKGCATTKANLTSRRQVIHKGQRLAYLKPLASQWITPSTGILQPQSQHYAIHNPVDDHVYVLHTSRKRDLARVYATKVLFDIKIDTNSHNIIYAYISKLSAIPNEVEVLFNLDAIMDVSAHAPIPITIEDVIQYYWVSNNIESQYYYNIVRAISLFGMFLLFMGDYEKCAEYNENLLKHTSQNDYNRCTIMENLALAYSISEQYDLAVKYTMDSLAATYVMPPGNIPYCFMCYYAKSIVRDLVDI</sequence>